<dbReference type="OrthoDB" id="3219854at2759"/>
<name>A0A8K0UFW3_9AGAR</name>
<keyword evidence="2" id="KW-1133">Transmembrane helix</keyword>
<dbReference type="AlphaFoldDB" id="A0A8K0UFW3"/>
<gene>
    <name evidence="4" type="ORF">BXZ70DRAFT_540880</name>
</gene>
<organism evidence="4 5">
    <name type="scientific">Cristinia sonorae</name>
    <dbReference type="NCBI Taxonomy" id="1940300"/>
    <lineage>
        <taxon>Eukaryota</taxon>
        <taxon>Fungi</taxon>
        <taxon>Dikarya</taxon>
        <taxon>Basidiomycota</taxon>
        <taxon>Agaricomycotina</taxon>
        <taxon>Agaricomycetes</taxon>
        <taxon>Agaricomycetidae</taxon>
        <taxon>Agaricales</taxon>
        <taxon>Pleurotineae</taxon>
        <taxon>Stephanosporaceae</taxon>
        <taxon>Cristinia</taxon>
    </lineage>
</organism>
<protein>
    <recommendedName>
        <fullName evidence="3">DUF6535 domain-containing protein</fullName>
    </recommendedName>
</protein>
<evidence type="ECO:0000313" key="4">
    <source>
        <dbReference type="EMBL" id="KAH8087137.1"/>
    </source>
</evidence>
<keyword evidence="2" id="KW-0472">Membrane</keyword>
<reference evidence="4" key="1">
    <citation type="journal article" date="2021" name="New Phytol.">
        <title>Evolutionary innovations through gain and loss of genes in the ectomycorrhizal Boletales.</title>
        <authorList>
            <person name="Wu G."/>
            <person name="Miyauchi S."/>
            <person name="Morin E."/>
            <person name="Kuo A."/>
            <person name="Drula E."/>
            <person name="Varga T."/>
            <person name="Kohler A."/>
            <person name="Feng B."/>
            <person name="Cao Y."/>
            <person name="Lipzen A."/>
            <person name="Daum C."/>
            <person name="Hundley H."/>
            <person name="Pangilinan J."/>
            <person name="Johnson J."/>
            <person name="Barry K."/>
            <person name="LaButti K."/>
            <person name="Ng V."/>
            <person name="Ahrendt S."/>
            <person name="Min B."/>
            <person name="Choi I.G."/>
            <person name="Park H."/>
            <person name="Plett J.M."/>
            <person name="Magnuson J."/>
            <person name="Spatafora J.W."/>
            <person name="Nagy L.G."/>
            <person name="Henrissat B."/>
            <person name="Grigoriev I.V."/>
            <person name="Yang Z.L."/>
            <person name="Xu J."/>
            <person name="Martin F.M."/>
        </authorList>
    </citation>
    <scope>NUCLEOTIDE SEQUENCE</scope>
    <source>
        <strain evidence="4">KKN 215</strain>
    </source>
</reference>
<proteinExistence type="predicted"/>
<dbReference type="Pfam" id="PF20153">
    <property type="entry name" value="DUF6535"/>
    <property type="match status" value="1"/>
</dbReference>
<keyword evidence="5" id="KW-1185">Reference proteome</keyword>
<feature type="region of interest" description="Disordered" evidence="1">
    <location>
        <begin position="58"/>
        <end position="80"/>
    </location>
</feature>
<feature type="domain" description="DUF6535" evidence="3">
    <location>
        <begin position="118"/>
        <end position="293"/>
    </location>
</feature>
<sequence>MSDSISASDIHVLASGSVSREGSHIDSATEHDEDRDTKWTFANTEKVDIDQHFGKHGYTDVGEEEDASAKTKARRWSSPSHVDPLAARTHELLEKILETLSLSSAAGRVDRSTRARFWDMYKAEAEEFHADFLQKCNSGLDIALIFAGLFCGVDATFLTIMQPDLNADPNATTQILLMMVVQSLNSTMFADQPLVLPQFNGPDHMTIWIQCLLYASLAASLFAALGAMLGKQWLGHYAHITEKGTAEHRCIDRQRKFVGLQSWHFYAVLECLPSLLQMSLFLFMIGLAGYLWNQQRTISAVLIVAGAITILFYTFMIISSILYDDCPFRTPVSDALLRLGGQITHWVASAKKYIAQVFKTSEDRWQRRGRQSVSMGLLPLTAQHSLSMAHGRAYEMHQITVMDMLTTQPRDRLERTTRDPGMLTTRPTTLEEWTVSPERHLELSASCVSWLLVTSTHPDVITIAARMVLEVSWSSSRIDPLPMMSQLRDAFTLCFVRRLGRFNLAPFCHDRALSCGQALLHVYFQRWCVQESNTDPGAAEDVGQWLMQPLEFPTLWANDVTHDKHPDLFFIIHALQILADSSPLFLPPDKRRSRGELPKSEALQEWFSHEMVQCLASDRTPNRVKLLALDVFSEMFTRGLHSMFPKTYADVFLACAYGMGYVSPTSGFAGYQIGQTSDRPEEALASMLSQLTLTFTLQLQANVGLDPMHVTFAWELMSPLTYLCEHGSFREVLRSKYVHHLAILFCRTILEEHGLKNQSISERQWPWIDNWIRLGIMSTAPSRRQPVHSPRREVKLFKEDGFKRIWHCHYGSLDREYLQPSDLGWMLHVTREARSSEPVWGPHRVYLPRTIVYGLTMLCEHPDIINGTARNSVYPDIAWALREGGVFGQAGLKLARAVCGQDRDIDSSALTLLLHGTQQYLDLSTTLSTLLQSYYSSSDEFYGMAESYLLHMAYLDIVVGFIQLEVNLPAILSHIRNCFDIASLLRLNNHDWYGSESQMVRTCLGRQSDDRPRKQSSHLVAIDPNDNYPNSFIRDVWHRLTVVVAKFLREQPLPELTTTEDGILTTLALACACWQIYDTHPVPDDTLLAMTKLLGDVLSIKHDRVAEIDRQIEIQRTFRCISQVIIQDIHGLVPETRDIWNQARNILCAHVDVTVETLEPPLTLESLATNAER</sequence>
<evidence type="ECO:0000256" key="1">
    <source>
        <dbReference type="SAM" id="MobiDB-lite"/>
    </source>
</evidence>
<feature type="transmembrane region" description="Helical" evidence="2">
    <location>
        <begin position="263"/>
        <end position="288"/>
    </location>
</feature>
<feature type="transmembrane region" description="Helical" evidence="2">
    <location>
        <begin position="300"/>
        <end position="323"/>
    </location>
</feature>
<feature type="transmembrane region" description="Helical" evidence="2">
    <location>
        <begin position="211"/>
        <end position="229"/>
    </location>
</feature>
<comment type="caution">
    <text evidence="4">The sequence shown here is derived from an EMBL/GenBank/DDBJ whole genome shotgun (WGS) entry which is preliminary data.</text>
</comment>
<keyword evidence="2" id="KW-0812">Transmembrane</keyword>
<evidence type="ECO:0000259" key="3">
    <source>
        <dbReference type="Pfam" id="PF20153"/>
    </source>
</evidence>
<dbReference type="InterPro" id="IPR045338">
    <property type="entry name" value="DUF6535"/>
</dbReference>
<evidence type="ECO:0000256" key="2">
    <source>
        <dbReference type="SAM" id="Phobius"/>
    </source>
</evidence>
<accession>A0A8K0UFW3</accession>
<dbReference type="EMBL" id="JAEVFJ010000041">
    <property type="protein sequence ID" value="KAH8087137.1"/>
    <property type="molecule type" value="Genomic_DNA"/>
</dbReference>
<evidence type="ECO:0000313" key="5">
    <source>
        <dbReference type="Proteomes" id="UP000813824"/>
    </source>
</evidence>
<dbReference type="Proteomes" id="UP000813824">
    <property type="component" value="Unassembled WGS sequence"/>
</dbReference>